<sequence>MQAHINQEASNTWLRKGNMYGEKEGFMVAIQDQVINTRYYSKHIIKDPNTITDKCRLCKQQIETIDHIITGTQSTPEDTTM</sequence>
<gene>
    <name evidence="1" type="ORF">RN001_015720</name>
</gene>
<comment type="caution">
    <text evidence="1">The sequence shown here is derived from an EMBL/GenBank/DDBJ whole genome shotgun (WGS) entry which is preliminary data.</text>
</comment>
<keyword evidence="2" id="KW-1185">Reference proteome</keyword>
<dbReference type="EMBL" id="JARPUR010000008">
    <property type="protein sequence ID" value="KAK4871596.1"/>
    <property type="molecule type" value="Genomic_DNA"/>
</dbReference>
<dbReference type="PANTHER" id="PTHR35450:SF2">
    <property type="entry name" value="REVERSE TRANSCRIPTASE DOMAIN-CONTAINING PROTEIN"/>
    <property type="match status" value="1"/>
</dbReference>
<proteinExistence type="predicted"/>
<dbReference type="Proteomes" id="UP001353858">
    <property type="component" value="Unassembled WGS sequence"/>
</dbReference>
<organism evidence="1 2">
    <name type="scientific">Aquatica leii</name>
    <dbReference type="NCBI Taxonomy" id="1421715"/>
    <lineage>
        <taxon>Eukaryota</taxon>
        <taxon>Metazoa</taxon>
        <taxon>Ecdysozoa</taxon>
        <taxon>Arthropoda</taxon>
        <taxon>Hexapoda</taxon>
        <taxon>Insecta</taxon>
        <taxon>Pterygota</taxon>
        <taxon>Neoptera</taxon>
        <taxon>Endopterygota</taxon>
        <taxon>Coleoptera</taxon>
        <taxon>Polyphaga</taxon>
        <taxon>Elateriformia</taxon>
        <taxon>Elateroidea</taxon>
        <taxon>Lampyridae</taxon>
        <taxon>Luciolinae</taxon>
        <taxon>Aquatica</taxon>
    </lineage>
</organism>
<dbReference type="PANTHER" id="PTHR35450">
    <property type="entry name" value="REVERSE TRANSCRIPTASE DOMAIN-CONTAINING PROTEIN"/>
    <property type="match status" value="1"/>
</dbReference>
<evidence type="ECO:0000313" key="1">
    <source>
        <dbReference type="EMBL" id="KAK4871596.1"/>
    </source>
</evidence>
<reference evidence="2" key="1">
    <citation type="submission" date="2023-01" db="EMBL/GenBank/DDBJ databases">
        <title>Key to firefly adult light organ development and bioluminescence: homeobox transcription factors regulate luciferase expression and transportation to peroxisome.</title>
        <authorList>
            <person name="Fu X."/>
        </authorList>
    </citation>
    <scope>NUCLEOTIDE SEQUENCE [LARGE SCALE GENOMIC DNA]</scope>
</reference>
<accession>A0AAN7P0T8</accession>
<dbReference type="AlphaFoldDB" id="A0AAN7P0T8"/>
<name>A0AAN7P0T8_9COLE</name>
<evidence type="ECO:0000313" key="2">
    <source>
        <dbReference type="Proteomes" id="UP001353858"/>
    </source>
</evidence>
<protein>
    <submittedName>
        <fullName evidence="1">Uncharacterized protein</fullName>
    </submittedName>
</protein>